<evidence type="ECO:0000256" key="3">
    <source>
        <dbReference type="PIRSR" id="PIRSR016184-1"/>
    </source>
</evidence>
<evidence type="ECO:0000256" key="1">
    <source>
        <dbReference type="ARBA" id="ARBA00008270"/>
    </source>
</evidence>
<dbReference type="Gene3D" id="3.10.310.10">
    <property type="entry name" value="Diaminopimelate Epimerase, Chain A, domain 1"/>
    <property type="match status" value="2"/>
</dbReference>
<comment type="caution">
    <text evidence="4">The sequence shown here is derived from an EMBL/GenBank/DDBJ whole genome shotgun (WGS) entry which is preliminary data.</text>
</comment>
<keyword evidence="2 4" id="KW-0413">Isomerase</keyword>
<dbReference type="GO" id="GO:0005737">
    <property type="term" value="C:cytoplasm"/>
    <property type="evidence" value="ECO:0007669"/>
    <property type="project" value="TreeGrafter"/>
</dbReference>
<evidence type="ECO:0000313" key="4">
    <source>
        <dbReference type="EMBL" id="ONM46165.1"/>
    </source>
</evidence>
<dbReference type="AlphaFoldDB" id="A0A1V2T9I1"/>
<dbReference type="STRING" id="1538463.B0T36_24880"/>
<gene>
    <name evidence="4" type="ORF">B0T46_24575</name>
</gene>
<dbReference type="NCBIfam" id="TIGR00654">
    <property type="entry name" value="PhzF_family"/>
    <property type="match status" value="1"/>
</dbReference>
<organism evidence="4 5">
    <name type="scientific">Nocardia donostiensis</name>
    <dbReference type="NCBI Taxonomy" id="1538463"/>
    <lineage>
        <taxon>Bacteria</taxon>
        <taxon>Bacillati</taxon>
        <taxon>Actinomycetota</taxon>
        <taxon>Actinomycetes</taxon>
        <taxon>Mycobacteriales</taxon>
        <taxon>Nocardiaceae</taxon>
        <taxon>Nocardia</taxon>
    </lineage>
</organism>
<sequence>MEVLLHQIDAFADAPFSGNPAAVMPLPAWLPDAMLQHLAEENNLTETAFYTAHLPPGAGVPPGEWPAYHLRCFTPEVEAELCSHATLAAAAQILTDIQPGDDRVGFFTRSGWLRVDRTDDDEYVLDLPAVPAAPTDPDPQLIAALGVRPIRAYTGTDAVVVVGSEQEVREVRPALDDFPLLPRAVIVTAAGVDVDFVSRVFAPAIGIPEDPVSGSVYAQLIPLWSSALGRTALTARQLSRRGGMLRGHLVDDRVLLTGRCRRYLDGVVTLP</sequence>
<evidence type="ECO:0000313" key="5">
    <source>
        <dbReference type="Proteomes" id="UP000188836"/>
    </source>
</evidence>
<dbReference type="EMBL" id="MUMY01000030">
    <property type="protein sequence ID" value="ONM46165.1"/>
    <property type="molecule type" value="Genomic_DNA"/>
</dbReference>
<comment type="similarity">
    <text evidence="1">Belongs to the PhzF family.</text>
</comment>
<reference evidence="4 5" key="1">
    <citation type="journal article" date="2016" name="Antonie Van Leeuwenhoek">
        <title>Nocardia donostiensis sp. nov., isolated from human respiratory specimens.</title>
        <authorList>
            <person name="Ercibengoa M."/>
            <person name="Bell M."/>
            <person name="Marimon J.M."/>
            <person name="Humrighouse B."/>
            <person name="Klenk H.P."/>
            <person name="Potter G."/>
            <person name="Perez-Trallero E."/>
        </authorList>
    </citation>
    <scope>NUCLEOTIDE SEQUENCE [LARGE SCALE GENOMIC DNA]</scope>
    <source>
        <strain evidence="4 5">X1655</strain>
    </source>
</reference>
<dbReference type="Proteomes" id="UP000188836">
    <property type="component" value="Unassembled WGS sequence"/>
</dbReference>
<dbReference type="PIRSF" id="PIRSF016184">
    <property type="entry name" value="PhzC_PhzF"/>
    <property type="match status" value="1"/>
</dbReference>
<dbReference type="OrthoDB" id="9788221at2"/>
<dbReference type="GO" id="GO:0016853">
    <property type="term" value="F:isomerase activity"/>
    <property type="evidence" value="ECO:0007669"/>
    <property type="project" value="UniProtKB-KW"/>
</dbReference>
<keyword evidence="5" id="KW-1185">Reference proteome</keyword>
<feature type="active site" evidence="3">
    <location>
        <position position="46"/>
    </location>
</feature>
<dbReference type="PANTHER" id="PTHR13774">
    <property type="entry name" value="PHENAZINE BIOSYNTHESIS PROTEIN"/>
    <property type="match status" value="1"/>
</dbReference>
<dbReference type="Pfam" id="PF02567">
    <property type="entry name" value="PhzC-PhzF"/>
    <property type="match status" value="1"/>
</dbReference>
<dbReference type="RefSeq" id="WP_077121552.1">
    <property type="nucleotide sequence ID" value="NZ_LOKT01000025.1"/>
</dbReference>
<accession>A0A1V2T9I1</accession>
<dbReference type="InterPro" id="IPR003719">
    <property type="entry name" value="Phenazine_PhzF-like"/>
</dbReference>
<protein>
    <submittedName>
        <fullName evidence="4">Isomerase</fullName>
    </submittedName>
</protein>
<name>A0A1V2T9I1_9NOCA</name>
<evidence type="ECO:0000256" key="2">
    <source>
        <dbReference type="ARBA" id="ARBA00023235"/>
    </source>
</evidence>
<dbReference type="SUPFAM" id="SSF54506">
    <property type="entry name" value="Diaminopimelate epimerase-like"/>
    <property type="match status" value="1"/>
</dbReference>
<dbReference type="PANTHER" id="PTHR13774:SF17">
    <property type="entry name" value="PHENAZINE BIOSYNTHESIS-LIKE DOMAIN-CONTAINING PROTEIN"/>
    <property type="match status" value="1"/>
</dbReference>
<proteinExistence type="inferred from homology"/>